<dbReference type="Gene3D" id="3.40.630.30">
    <property type="match status" value="1"/>
</dbReference>
<feature type="region of interest" description="Disordered" evidence="1">
    <location>
        <begin position="427"/>
        <end position="460"/>
    </location>
</feature>
<dbReference type="EMBL" id="KZ613473">
    <property type="protein sequence ID" value="PMD24034.1"/>
    <property type="molecule type" value="Genomic_DNA"/>
</dbReference>
<feature type="compositionally biased region" description="Polar residues" evidence="1">
    <location>
        <begin position="157"/>
        <end position="179"/>
    </location>
</feature>
<gene>
    <name evidence="2" type="ORF">NA56DRAFT_24651</name>
</gene>
<feature type="region of interest" description="Disordered" evidence="1">
    <location>
        <begin position="67"/>
        <end position="179"/>
    </location>
</feature>
<feature type="compositionally biased region" description="Polar residues" evidence="1">
    <location>
        <begin position="317"/>
        <end position="344"/>
    </location>
</feature>
<evidence type="ECO:0008006" key="4">
    <source>
        <dbReference type="Google" id="ProtNLM"/>
    </source>
</evidence>
<feature type="compositionally biased region" description="Low complexity" evidence="1">
    <location>
        <begin position="130"/>
        <end position="147"/>
    </location>
</feature>
<organism evidence="2 3">
    <name type="scientific">Hyaloscypha hepaticicola</name>
    <dbReference type="NCBI Taxonomy" id="2082293"/>
    <lineage>
        <taxon>Eukaryota</taxon>
        <taxon>Fungi</taxon>
        <taxon>Dikarya</taxon>
        <taxon>Ascomycota</taxon>
        <taxon>Pezizomycotina</taxon>
        <taxon>Leotiomycetes</taxon>
        <taxon>Helotiales</taxon>
        <taxon>Hyaloscyphaceae</taxon>
        <taxon>Hyaloscypha</taxon>
    </lineage>
</organism>
<dbReference type="InterPro" id="IPR016181">
    <property type="entry name" value="Acyl_CoA_acyltransferase"/>
</dbReference>
<evidence type="ECO:0000313" key="2">
    <source>
        <dbReference type="EMBL" id="PMD24034.1"/>
    </source>
</evidence>
<feature type="compositionally biased region" description="Polar residues" evidence="1">
    <location>
        <begin position="92"/>
        <end position="127"/>
    </location>
</feature>
<accession>A0A2J6QCN7</accession>
<feature type="compositionally biased region" description="Polar residues" evidence="1">
    <location>
        <begin position="67"/>
        <end position="82"/>
    </location>
</feature>
<dbReference type="AlphaFoldDB" id="A0A2J6QCN7"/>
<feature type="region of interest" description="Disordered" evidence="1">
    <location>
        <begin position="270"/>
        <end position="290"/>
    </location>
</feature>
<name>A0A2J6QCN7_9HELO</name>
<feature type="compositionally biased region" description="Low complexity" evidence="1">
    <location>
        <begin position="429"/>
        <end position="440"/>
    </location>
</feature>
<evidence type="ECO:0000256" key="1">
    <source>
        <dbReference type="SAM" id="MobiDB-lite"/>
    </source>
</evidence>
<protein>
    <recommendedName>
        <fullName evidence="4">N-acetyltransferase domain-containing protein</fullName>
    </recommendedName>
</protein>
<proteinExistence type="predicted"/>
<dbReference type="Proteomes" id="UP000235672">
    <property type="component" value="Unassembled WGS sequence"/>
</dbReference>
<reference evidence="2 3" key="1">
    <citation type="submission" date="2016-05" db="EMBL/GenBank/DDBJ databases">
        <title>A degradative enzymes factory behind the ericoid mycorrhizal symbiosis.</title>
        <authorList>
            <consortium name="DOE Joint Genome Institute"/>
            <person name="Martino E."/>
            <person name="Morin E."/>
            <person name="Grelet G."/>
            <person name="Kuo A."/>
            <person name="Kohler A."/>
            <person name="Daghino S."/>
            <person name="Barry K."/>
            <person name="Choi C."/>
            <person name="Cichocki N."/>
            <person name="Clum A."/>
            <person name="Copeland A."/>
            <person name="Hainaut M."/>
            <person name="Haridas S."/>
            <person name="Labutti K."/>
            <person name="Lindquist E."/>
            <person name="Lipzen A."/>
            <person name="Khouja H.-R."/>
            <person name="Murat C."/>
            <person name="Ohm R."/>
            <person name="Olson A."/>
            <person name="Spatafora J."/>
            <person name="Veneault-Fourrey C."/>
            <person name="Henrissat B."/>
            <person name="Grigoriev I."/>
            <person name="Martin F."/>
            <person name="Perotto S."/>
        </authorList>
    </citation>
    <scope>NUCLEOTIDE SEQUENCE [LARGE SCALE GENOMIC DNA]</scope>
    <source>
        <strain evidence="2 3">UAMH 7357</strain>
    </source>
</reference>
<dbReference type="OrthoDB" id="2129362at2759"/>
<sequence>MSEERLTSGGRKREKYIPLRERRQNNVLPLYDRPEAQQCLMTVESMLEKSTGTLQDSMWAPHNIGKQNIGKTFPQRSSTAQQMAPAAKTENAKPTQRATNAWNTDTPKPSAARQVQSNWENQASQPRYPSAAGLGASSWAAQPPQAANPKSEFMAPLTSSAGPRQSSKDGLTQSRNAQKVSYVPAHLRGIDIEEEPTAPPTVSQSFPLPIVRETPNPAAAASAPRITAVQDTDAEAWARKMGLLPEISPQSQAPIPQQNQGTGHVQKLATKATNDAPAQSKDEKVAQNAPFNNARFHLKEDSSETFQDYIQRSTVTNGKKYTFNHSSPTTKQQNAPINTQQSGGAASGPHEQREISHQQLHQHGTRASGGWDVPAAPVQSSANAGGSWGEQTTQAPQAPQAAQASAWGAAPSASVTNAQIAQAQSSGWGAAPVAGPAQAQYRGRGVPPTQQQQQRAPQSTSYIQQLGQNNIENRVLATKQDPNMISTPAQMPTSDVHAQNASVREDTAFNGPWPTMQSTDVKYFNDKVSPELYTSEHVPAHIPPLTQDALVTTTGFLPRDHSLNFEDQISDDGIFVRNSKEAIRATQGMDASNQLLDWDKKRWAPPPCDWENDRAGFDGSFMPDYIREWRADIPCGPSIQVDITADEFLNGKAPVSNDSLIDPIEQPDSIPDRNNGESEIKRLHQTALVDANNFLARMEKKQRRAEAFKNAADVRNLEIAMAVDEPNPFSPKIDMYVRPAQLKDAQDIMKIYNYYVATSIIPEDQQPISLEDAQALIDTARREKLPFVVAVKGHVPAKHDAQGRIRSTKVILPQVESVLGFAFAERFNYAFSGSARGRSRGTVTLQLYVDPSNTRKGVGRNTLDHLLHCMATAYTFKNGCPWINPDNDPIHEPNGCGLLHQMLMMVPVWKNDDPNFPLLSKFLYNHFWFKEENRMKSVARSSVAHGTGRMLDVAVLQCELLHEGEWDAFA</sequence>
<feature type="region of interest" description="Disordered" evidence="1">
    <location>
        <begin position="317"/>
        <end position="408"/>
    </location>
</feature>
<feature type="compositionally biased region" description="Low complexity" evidence="1">
    <location>
        <begin position="394"/>
        <end position="408"/>
    </location>
</feature>
<keyword evidence="3" id="KW-1185">Reference proteome</keyword>
<dbReference type="SUPFAM" id="SSF55729">
    <property type="entry name" value="Acyl-CoA N-acyltransferases (Nat)"/>
    <property type="match status" value="1"/>
</dbReference>
<feature type="compositionally biased region" description="Polar residues" evidence="1">
    <location>
        <begin position="378"/>
        <end position="393"/>
    </location>
</feature>
<evidence type="ECO:0000313" key="3">
    <source>
        <dbReference type="Proteomes" id="UP000235672"/>
    </source>
</evidence>